<gene>
    <name evidence="6" type="primary">betI_1</name>
    <name evidence="6" type="ORF">AELLOGFF_00463</name>
</gene>
<keyword evidence="3" id="KW-0804">Transcription</keyword>
<proteinExistence type="predicted"/>
<reference evidence="6 7" key="1">
    <citation type="submission" date="2019-11" db="EMBL/GenBank/DDBJ databases">
        <authorList>
            <person name="Holert J."/>
        </authorList>
    </citation>
    <scope>NUCLEOTIDE SEQUENCE [LARGE SCALE GENOMIC DNA]</scope>
    <source>
        <strain evidence="6">BC8_1</strain>
    </source>
</reference>
<evidence type="ECO:0000313" key="6">
    <source>
        <dbReference type="EMBL" id="CAA0082505.1"/>
    </source>
</evidence>
<dbReference type="InterPro" id="IPR050109">
    <property type="entry name" value="HTH-type_TetR-like_transc_reg"/>
</dbReference>
<dbReference type="PROSITE" id="PS50977">
    <property type="entry name" value="HTH_TETR_2"/>
    <property type="match status" value="1"/>
</dbReference>
<protein>
    <submittedName>
        <fullName evidence="6">HTH-type transcriptional regulator BetI</fullName>
    </submittedName>
</protein>
<dbReference type="AlphaFoldDB" id="A0A5S9N3L7"/>
<dbReference type="Gene3D" id="1.10.357.10">
    <property type="entry name" value="Tetracycline Repressor, domain 2"/>
    <property type="match status" value="1"/>
</dbReference>
<evidence type="ECO:0000256" key="1">
    <source>
        <dbReference type="ARBA" id="ARBA00023015"/>
    </source>
</evidence>
<dbReference type="EMBL" id="CACSIP010000001">
    <property type="protein sequence ID" value="CAA0082505.1"/>
    <property type="molecule type" value="Genomic_DNA"/>
</dbReference>
<feature type="domain" description="HTH tetR-type" evidence="5">
    <location>
        <begin position="13"/>
        <end position="73"/>
    </location>
</feature>
<dbReference type="GO" id="GO:0000976">
    <property type="term" value="F:transcription cis-regulatory region binding"/>
    <property type="evidence" value="ECO:0007669"/>
    <property type="project" value="TreeGrafter"/>
</dbReference>
<accession>A0A5S9N3L7</accession>
<dbReference type="GO" id="GO:0003700">
    <property type="term" value="F:DNA-binding transcription factor activity"/>
    <property type="evidence" value="ECO:0007669"/>
    <property type="project" value="TreeGrafter"/>
</dbReference>
<dbReference type="InterPro" id="IPR009057">
    <property type="entry name" value="Homeodomain-like_sf"/>
</dbReference>
<dbReference type="PANTHER" id="PTHR30055">
    <property type="entry name" value="HTH-TYPE TRANSCRIPTIONAL REGULATOR RUTR"/>
    <property type="match status" value="1"/>
</dbReference>
<evidence type="ECO:0000256" key="4">
    <source>
        <dbReference type="PROSITE-ProRule" id="PRU00335"/>
    </source>
</evidence>
<evidence type="ECO:0000256" key="3">
    <source>
        <dbReference type="ARBA" id="ARBA00023163"/>
    </source>
</evidence>
<dbReference type="InterPro" id="IPR001647">
    <property type="entry name" value="HTH_TetR"/>
</dbReference>
<organism evidence="6 7">
    <name type="scientific">Mycolicibacterium vanbaalenii</name>
    <name type="common">Mycobacterium vanbaalenii</name>
    <dbReference type="NCBI Taxonomy" id="110539"/>
    <lineage>
        <taxon>Bacteria</taxon>
        <taxon>Bacillati</taxon>
        <taxon>Actinomycetota</taxon>
        <taxon>Actinomycetes</taxon>
        <taxon>Mycobacteriales</taxon>
        <taxon>Mycobacteriaceae</taxon>
        <taxon>Mycolicibacterium</taxon>
    </lineage>
</organism>
<feature type="DNA-binding region" description="H-T-H motif" evidence="4">
    <location>
        <begin position="36"/>
        <end position="55"/>
    </location>
</feature>
<dbReference type="OrthoDB" id="9816296at2"/>
<evidence type="ECO:0000256" key="2">
    <source>
        <dbReference type="ARBA" id="ARBA00023125"/>
    </source>
</evidence>
<keyword evidence="2 4" id="KW-0238">DNA-binding</keyword>
<sequence length="200" mass="22123">MTVNKVGRPSKARERIAEILRATATVVARDGLANTTLSQVAAAAGMQRTLVLHYFGSRDSLIQAFVDEAVAAYGTAMLRVDNDEKLLRRIHTMFAPGAYHSREDLVVWSELVALGARDPHVRQRLHALWARRWLPELEQQLADQYPSASPDEISSAAYGLACLFEAHWAFHLQGITGPDRQRQAQHSAQAILDSLTTTAP</sequence>
<dbReference type="SUPFAM" id="SSF46689">
    <property type="entry name" value="Homeodomain-like"/>
    <property type="match status" value="1"/>
</dbReference>
<dbReference type="RefSeq" id="WP_159228729.1">
    <property type="nucleotide sequence ID" value="NZ_CACSIP010000001.1"/>
</dbReference>
<dbReference type="PANTHER" id="PTHR30055:SF234">
    <property type="entry name" value="HTH-TYPE TRANSCRIPTIONAL REGULATOR BETI"/>
    <property type="match status" value="1"/>
</dbReference>
<dbReference type="Proteomes" id="UP000430146">
    <property type="component" value="Unassembled WGS sequence"/>
</dbReference>
<name>A0A5S9N3L7_MYCVN</name>
<evidence type="ECO:0000313" key="7">
    <source>
        <dbReference type="Proteomes" id="UP000430146"/>
    </source>
</evidence>
<keyword evidence="7" id="KW-1185">Reference proteome</keyword>
<dbReference type="Pfam" id="PF00440">
    <property type="entry name" value="TetR_N"/>
    <property type="match status" value="1"/>
</dbReference>
<evidence type="ECO:0000259" key="5">
    <source>
        <dbReference type="PROSITE" id="PS50977"/>
    </source>
</evidence>
<keyword evidence="1" id="KW-0805">Transcription regulation</keyword>